<evidence type="ECO:0000256" key="1">
    <source>
        <dbReference type="ARBA" id="ARBA00010333"/>
    </source>
</evidence>
<evidence type="ECO:0000256" key="2">
    <source>
        <dbReference type="ARBA" id="ARBA00022729"/>
    </source>
</evidence>
<keyword evidence="6" id="KW-1185">Reference proteome</keyword>
<comment type="similarity">
    <text evidence="1">Belongs to the bacterial solute-binding protein 3 family.</text>
</comment>
<feature type="domain" description="Solute-binding protein family 3/N-terminal" evidence="4">
    <location>
        <begin position="36"/>
        <end position="256"/>
    </location>
</feature>
<name>A0A2A2PMX2_9PSED</name>
<dbReference type="RefSeq" id="WP_095668049.1">
    <property type="nucleotide sequence ID" value="NZ_NRSS01000003.1"/>
</dbReference>
<dbReference type="Gene3D" id="3.40.190.10">
    <property type="entry name" value="Periplasmic binding protein-like II"/>
    <property type="match status" value="2"/>
</dbReference>
<proteinExistence type="inferred from homology"/>
<evidence type="ECO:0000256" key="3">
    <source>
        <dbReference type="SAM" id="SignalP"/>
    </source>
</evidence>
<dbReference type="Proteomes" id="UP000217830">
    <property type="component" value="Unassembled WGS sequence"/>
</dbReference>
<accession>A0A2A2PMX2</accession>
<dbReference type="SMART" id="SM00062">
    <property type="entry name" value="PBPb"/>
    <property type="match status" value="1"/>
</dbReference>
<organism evidence="5 6">
    <name type="scientific">Pseudomonas moraviensis</name>
    <dbReference type="NCBI Taxonomy" id="321662"/>
    <lineage>
        <taxon>Bacteria</taxon>
        <taxon>Pseudomonadati</taxon>
        <taxon>Pseudomonadota</taxon>
        <taxon>Gammaproteobacteria</taxon>
        <taxon>Pseudomonadales</taxon>
        <taxon>Pseudomonadaceae</taxon>
        <taxon>Pseudomonas</taxon>
    </lineage>
</organism>
<dbReference type="AlphaFoldDB" id="A0A2A2PMX2"/>
<reference evidence="5 6" key="1">
    <citation type="submission" date="2017-08" db="EMBL/GenBank/DDBJ databases">
        <title>Draft Genome Sequence of Pseudomonas moraviensis TYU6, isolated from Taxus cuspidata by using PacBio Single-Molecule Real-Time Technology.</title>
        <authorList>
            <person name="Baek K.-H."/>
            <person name="Mishra A.K."/>
        </authorList>
    </citation>
    <scope>NUCLEOTIDE SEQUENCE [LARGE SCALE GENOMIC DNA]</scope>
    <source>
        <strain evidence="5 6">TYU6</strain>
    </source>
</reference>
<evidence type="ECO:0000313" key="5">
    <source>
        <dbReference type="EMBL" id="PAW56565.1"/>
    </source>
</evidence>
<dbReference type="EMBL" id="NRST01000001">
    <property type="protein sequence ID" value="PAW56565.1"/>
    <property type="molecule type" value="Genomic_DNA"/>
</dbReference>
<sequence length="261" mass="27983">MSLRYSALLTALFASLMLSQVPAHADGLDDVVKRGTLKVAVPQDFPPFGSVGPDMKPRGLDIDTAKLLAEQLKVKLELTPVNSTNRIPFLTTGKVDLVISSLGKNPEREKVIDFSHAYAPFYLAVFGPPDAAISSLDDLKGKTISVTRGAIEDIELTKVAPEGVTIKRFEDNNSTIAAYLAGQVDLIASGNVVMVAISEKNPKRVPALKVKLKDSPVYVGVNKNEPALLGKVNEILATAKADGALEKNSQTWLKEPLPADL</sequence>
<protein>
    <submittedName>
        <fullName evidence="5">Amino acid ABC transporter substrate-binding protein</fullName>
    </submittedName>
</protein>
<dbReference type="SUPFAM" id="SSF53850">
    <property type="entry name" value="Periplasmic binding protein-like II"/>
    <property type="match status" value="1"/>
</dbReference>
<comment type="caution">
    <text evidence="5">The sequence shown here is derived from an EMBL/GenBank/DDBJ whole genome shotgun (WGS) entry which is preliminary data.</text>
</comment>
<evidence type="ECO:0000313" key="6">
    <source>
        <dbReference type="Proteomes" id="UP000217830"/>
    </source>
</evidence>
<keyword evidence="2 3" id="KW-0732">Signal</keyword>
<dbReference type="InterPro" id="IPR001638">
    <property type="entry name" value="Solute-binding_3/MltF_N"/>
</dbReference>
<feature type="chain" id="PRO_5013240210" evidence="3">
    <location>
        <begin position="26"/>
        <end position="261"/>
    </location>
</feature>
<feature type="signal peptide" evidence="3">
    <location>
        <begin position="1"/>
        <end position="25"/>
    </location>
</feature>
<dbReference type="PANTHER" id="PTHR35936:SF37">
    <property type="entry name" value="AMINO ACID ABC TRANSPORTER SUBSTRATE-BINDING PROTEIN"/>
    <property type="match status" value="1"/>
</dbReference>
<dbReference type="Pfam" id="PF00497">
    <property type="entry name" value="SBP_bac_3"/>
    <property type="match status" value="1"/>
</dbReference>
<evidence type="ECO:0000259" key="4">
    <source>
        <dbReference type="SMART" id="SM00062"/>
    </source>
</evidence>
<gene>
    <name evidence="5" type="ORF">CKQ80_15025</name>
</gene>
<dbReference type="PANTHER" id="PTHR35936">
    <property type="entry name" value="MEMBRANE-BOUND LYTIC MUREIN TRANSGLYCOSYLASE F"/>
    <property type="match status" value="1"/>
</dbReference>
<dbReference type="CDD" id="cd01072">
    <property type="entry name" value="PBP2_SMa0082_like"/>
    <property type="match status" value="1"/>
</dbReference>